<sequence>MNTLKKVFLVLVMACAFVTFVMHFDAYASPYHKAFVTKRVSKVYPDLRTLERYVDVAAHRPHKINKFMRKNHVVEISKGTRVVRVGSVLLQGCDAVIYKVRIPSRGQYGYIFSRNLRKAKKYSPCVVEHRGKYKEKCVHKVKHKVKHKEKHKVKYVEKHVETYVEKYVPEYDESHTIKFKAIIETPALVINLL</sequence>
<reference evidence="3" key="1">
    <citation type="submission" date="2016-11" db="EMBL/GenBank/DDBJ databases">
        <authorList>
            <person name="Varghese N."/>
            <person name="Submissions S."/>
        </authorList>
    </citation>
    <scope>NUCLEOTIDE SEQUENCE [LARGE SCALE GENOMIC DNA]</scope>
    <source>
        <strain evidence="3">DSM 17456</strain>
    </source>
</reference>
<proteinExistence type="predicted"/>
<dbReference type="STRING" id="1121457.SAMN02745161_2942"/>
<feature type="chain" id="PRO_5012839602" description="SH3 domain-containing protein" evidence="1">
    <location>
        <begin position="29"/>
        <end position="193"/>
    </location>
</feature>
<name>A0A1N6IUF9_9BACT</name>
<evidence type="ECO:0008006" key="4">
    <source>
        <dbReference type="Google" id="ProtNLM"/>
    </source>
</evidence>
<dbReference type="AlphaFoldDB" id="A0A1N6IUF9"/>
<protein>
    <recommendedName>
        <fullName evidence="4">SH3 domain-containing protein</fullName>
    </recommendedName>
</protein>
<gene>
    <name evidence="2" type="ORF">SAMN02745161_2942</name>
</gene>
<keyword evidence="1" id="KW-0732">Signal</keyword>
<organism evidence="2 3">
    <name type="scientific">Halodesulfovibrio marinisediminis DSM 17456</name>
    <dbReference type="NCBI Taxonomy" id="1121457"/>
    <lineage>
        <taxon>Bacteria</taxon>
        <taxon>Pseudomonadati</taxon>
        <taxon>Thermodesulfobacteriota</taxon>
        <taxon>Desulfovibrionia</taxon>
        <taxon>Desulfovibrionales</taxon>
        <taxon>Desulfovibrionaceae</taxon>
        <taxon>Halodesulfovibrio</taxon>
    </lineage>
</organism>
<feature type="signal peptide" evidence="1">
    <location>
        <begin position="1"/>
        <end position="28"/>
    </location>
</feature>
<evidence type="ECO:0000256" key="1">
    <source>
        <dbReference type="SAM" id="SignalP"/>
    </source>
</evidence>
<dbReference type="RefSeq" id="WP_074217696.1">
    <property type="nucleotide sequence ID" value="NZ_FSRG01000007.1"/>
</dbReference>
<evidence type="ECO:0000313" key="2">
    <source>
        <dbReference type="EMBL" id="SIO35595.1"/>
    </source>
</evidence>
<evidence type="ECO:0000313" key="3">
    <source>
        <dbReference type="Proteomes" id="UP000184694"/>
    </source>
</evidence>
<keyword evidence="3" id="KW-1185">Reference proteome</keyword>
<accession>A0A1N6IUF9</accession>
<dbReference type="EMBL" id="FSRG01000007">
    <property type="protein sequence ID" value="SIO35595.1"/>
    <property type="molecule type" value="Genomic_DNA"/>
</dbReference>
<dbReference type="OrthoDB" id="5465128at2"/>
<dbReference type="Proteomes" id="UP000184694">
    <property type="component" value="Unassembled WGS sequence"/>
</dbReference>